<dbReference type="EMBL" id="JAIWYP010000007">
    <property type="protein sequence ID" value="KAH3794852.1"/>
    <property type="molecule type" value="Genomic_DNA"/>
</dbReference>
<gene>
    <name evidence="2" type="ORF">DPMN_148390</name>
</gene>
<name>A0A9D4FFF8_DREPO</name>
<proteinExistence type="predicted"/>
<protein>
    <submittedName>
        <fullName evidence="2">Uncharacterized protein</fullName>
    </submittedName>
</protein>
<accession>A0A9D4FFF8</accession>
<organism evidence="2 3">
    <name type="scientific">Dreissena polymorpha</name>
    <name type="common">Zebra mussel</name>
    <name type="synonym">Mytilus polymorpha</name>
    <dbReference type="NCBI Taxonomy" id="45954"/>
    <lineage>
        <taxon>Eukaryota</taxon>
        <taxon>Metazoa</taxon>
        <taxon>Spiralia</taxon>
        <taxon>Lophotrochozoa</taxon>
        <taxon>Mollusca</taxon>
        <taxon>Bivalvia</taxon>
        <taxon>Autobranchia</taxon>
        <taxon>Heteroconchia</taxon>
        <taxon>Euheterodonta</taxon>
        <taxon>Imparidentia</taxon>
        <taxon>Neoheterodontei</taxon>
        <taxon>Myida</taxon>
        <taxon>Dreissenoidea</taxon>
        <taxon>Dreissenidae</taxon>
        <taxon>Dreissena</taxon>
    </lineage>
</organism>
<feature type="region of interest" description="Disordered" evidence="1">
    <location>
        <begin position="1"/>
        <end position="20"/>
    </location>
</feature>
<feature type="compositionally biased region" description="Polar residues" evidence="1">
    <location>
        <begin position="1"/>
        <end position="16"/>
    </location>
</feature>
<reference evidence="2" key="1">
    <citation type="journal article" date="2019" name="bioRxiv">
        <title>The Genome of the Zebra Mussel, Dreissena polymorpha: A Resource for Invasive Species Research.</title>
        <authorList>
            <person name="McCartney M.A."/>
            <person name="Auch B."/>
            <person name="Kono T."/>
            <person name="Mallez S."/>
            <person name="Zhang Y."/>
            <person name="Obille A."/>
            <person name="Becker A."/>
            <person name="Abrahante J.E."/>
            <person name="Garbe J."/>
            <person name="Badalamenti J.P."/>
            <person name="Herman A."/>
            <person name="Mangelson H."/>
            <person name="Liachko I."/>
            <person name="Sullivan S."/>
            <person name="Sone E.D."/>
            <person name="Koren S."/>
            <person name="Silverstein K.A.T."/>
            <person name="Beckman K.B."/>
            <person name="Gohl D.M."/>
        </authorList>
    </citation>
    <scope>NUCLEOTIDE SEQUENCE</scope>
    <source>
        <strain evidence="2">Duluth1</strain>
        <tissue evidence="2">Whole animal</tissue>
    </source>
</reference>
<comment type="caution">
    <text evidence="2">The sequence shown here is derived from an EMBL/GenBank/DDBJ whole genome shotgun (WGS) entry which is preliminary data.</text>
</comment>
<reference evidence="2" key="2">
    <citation type="submission" date="2020-11" db="EMBL/GenBank/DDBJ databases">
        <authorList>
            <person name="McCartney M.A."/>
            <person name="Auch B."/>
            <person name="Kono T."/>
            <person name="Mallez S."/>
            <person name="Becker A."/>
            <person name="Gohl D.M."/>
            <person name="Silverstein K.A.T."/>
            <person name="Koren S."/>
            <person name="Bechman K.B."/>
            <person name="Herman A."/>
            <person name="Abrahante J.E."/>
            <person name="Garbe J."/>
        </authorList>
    </citation>
    <scope>NUCLEOTIDE SEQUENCE</scope>
    <source>
        <strain evidence="2">Duluth1</strain>
        <tissue evidence="2">Whole animal</tissue>
    </source>
</reference>
<sequence length="175" mass="19563">MDDELQSTNEAGSILQSMHHGREINPQLMLTVITDDAQSMNDEGSIPQSMHHGTLHHIKTDTEMNDEPNGVAPHTMVYRRQIDTSQSMTGAGSVDMMPQSMHHGRDINPQTARDDEPQSTNEAGSILQSMHHGREINPQLMLTIMDDDAQSMNDEVSIPQSMHHGKLYHIKTDTE</sequence>
<dbReference type="AlphaFoldDB" id="A0A9D4FFF8"/>
<feature type="region of interest" description="Disordered" evidence="1">
    <location>
        <begin position="88"/>
        <end position="122"/>
    </location>
</feature>
<evidence type="ECO:0000313" key="2">
    <source>
        <dbReference type="EMBL" id="KAH3794852.1"/>
    </source>
</evidence>
<evidence type="ECO:0000313" key="3">
    <source>
        <dbReference type="Proteomes" id="UP000828390"/>
    </source>
</evidence>
<keyword evidence="3" id="KW-1185">Reference proteome</keyword>
<dbReference type="Proteomes" id="UP000828390">
    <property type="component" value="Unassembled WGS sequence"/>
</dbReference>
<evidence type="ECO:0000256" key="1">
    <source>
        <dbReference type="SAM" id="MobiDB-lite"/>
    </source>
</evidence>